<keyword evidence="7" id="KW-1017">Isopeptide bond</keyword>
<evidence type="ECO:0000256" key="11">
    <source>
        <dbReference type="ARBA" id="ARBA00022723"/>
    </source>
</evidence>
<comment type="subcellular location">
    <subcellularLocation>
        <location evidence="2">Cytoplasm</location>
        <location evidence="2">Cytosol</location>
    </subcellularLocation>
</comment>
<comment type="similarity">
    <text evidence="4 19">In the N-terminal section; belongs to the succinate/malate CoA ligase beta subunit family.</text>
</comment>
<evidence type="ECO:0000256" key="5">
    <source>
        <dbReference type="ARBA" id="ARBA00011881"/>
    </source>
</evidence>
<dbReference type="GO" id="GO:0006101">
    <property type="term" value="P:citrate metabolic process"/>
    <property type="evidence" value="ECO:0007669"/>
    <property type="project" value="InterPro"/>
</dbReference>
<evidence type="ECO:0000259" key="25">
    <source>
        <dbReference type="Pfam" id="PF24948"/>
    </source>
</evidence>
<dbReference type="Pfam" id="PF16114">
    <property type="entry name" value="Citrate_bind"/>
    <property type="match status" value="1"/>
</dbReference>
<dbReference type="SUPFAM" id="SSF52210">
    <property type="entry name" value="Succinyl-CoA synthetase domains"/>
    <property type="match status" value="1"/>
</dbReference>
<evidence type="ECO:0000259" key="22">
    <source>
        <dbReference type="Pfam" id="PF00549"/>
    </source>
</evidence>
<dbReference type="Gene3D" id="3.40.50.261">
    <property type="entry name" value="Succinyl-CoA synthetase domains"/>
    <property type="match status" value="2"/>
</dbReference>
<evidence type="ECO:0000256" key="7">
    <source>
        <dbReference type="ARBA" id="ARBA00022499"/>
    </source>
</evidence>
<evidence type="ECO:0000256" key="14">
    <source>
        <dbReference type="ARBA" id="ARBA00022842"/>
    </source>
</evidence>
<sequence>MKFFRRKTRDQLLHTTTVYLLMHSSVVHVGRLMSKTANCLDKEVSYFYKPTATMSQKAIREADGKRLLKNYFGDELGTIQFVAINEQTSLNDLPASNSWLNDTKLVAKPDQLIKRRGKLGLVKLNATYPEVCQWIQERKGKEIQVEAVSGPLDTFIVEPFVPHNSHDEYYVSITSVRGGDQIYFYHEGGVDVGDVDAKAEKCFVSATSLIDPETIMERLLHQVSEERRPRLAGFISKLFTFYRELGFSLIEINPVVVVDDQIYVIDLAAKLDQTADFEMSDRWGDIQYPAPFGRKQTKEERYISALDAKTGASLKLTILNSEGRVWTMVAGGGASVIYADTISDLGYGEELANYGEYSGDPNESLTYEYAKTVIDLMTRNQRKDKVLIIGGGIANFTNVAETFKGIIRAIQQYQDRLIQQGVKIYVRRGGPNYQSGLQMMTECGRSTGVHIEVFGPETHITSAVSYALGQKTMEQLLHESQAHSERSTPVAMVADPPQPAPASENSQKTRYEGLFTPDTTAFIYGMQAKACQNMLDFDHVCGRAKPSVTAIIYPFGGNHFTKFYYGTNEILIPVYSKMSEAVQKHPEVTVMVNFASFRSVYASVNETLDVAPQIRTIAIIAEGVPEQRTKLLIAKAKSKGVTIIGPATVGGIKPGCFRIGNTGGMIDNVIASKLYRPGSVAYVSRSGGMSNELNNIISRHSDGVYEGVSIGGDRYPGSTFIEHLLRYESDPGIKILVLLGEVGGVEEYEICDAVKCGKIKKPIIGWCIGTCARIFPYEVQFGHAGASAHGSSETAEAKNAAMKEAGVIVPTSFEEFGTVLGRIYNDLISKGVITPRPEPKTPTIPMDYSWARQLGLIRKPTNFVSSISDERGDELLYAGMPLSRVFEEDIGVGGVISLLWFKRRLPPYATKFIEMVLMVTADHGPAVSGAHNTIVTARAGKDLISSLVSGLMTIGPRFGGAIDDASRQFSQAHDRNLSPKTFVDEMRDKGELIMGIGHRVKTLQNPDKRVVILKDYIMNHFPQTNIVSYALEVEKITTAKRNNLILNVDGLIGTGFVDLLRGCGAFTREEADEYLSYGCLNGLFVLGRSIGFIGHYLDQVRMKQPLYRHPWDDISYVDGDNGF</sequence>
<evidence type="ECO:0000313" key="27">
    <source>
        <dbReference type="Proteomes" id="UP000241769"/>
    </source>
</evidence>
<evidence type="ECO:0000256" key="6">
    <source>
        <dbReference type="ARBA" id="ARBA00022490"/>
    </source>
</evidence>
<evidence type="ECO:0000256" key="10">
    <source>
        <dbReference type="ARBA" id="ARBA00022679"/>
    </source>
</evidence>
<dbReference type="InterPro" id="IPR056749">
    <property type="entry name" value="Citrate_synth_N"/>
</dbReference>
<feature type="domain" description="ATP-citrate synthase/succinyl-CoA ligase C-terminal" evidence="22">
    <location>
        <begin position="683"/>
        <end position="808"/>
    </location>
</feature>
<protein>
    <recommendedName>
        <fullName evidence="19">ATP-citrate synthase</fullName>
        <ecNumber evidence="19">2.3.3.8</ecNumber>
    </recommendedName>
    <alternativeName>
        <fullName evidence="19">ATP-citrate (pro-S-)-lyase</fullName>
    </alternativeName>
    <alternativeName>
        <fullName evidence="19">Citrate cleavage enzyme</fullName>
    </alternativeName>
</protein>
<dbReference type="PRINTS" id="PR01798">
    <property type="entry name" value="SCOASYNTHASE"/>
</dbReference>
<dbReference type="OrthoDB" id="3261737at2759"/>
<dbReference type="STRING" id="1890364.A0A2P6N1H8"/>
<evidence type="ECO:0000256" key="17">
    <source>
        <dbReference type="ARBA" id="ARBA00023098"/>
    </source>
</evidence>
<evidence type="ECO:0000256" key="15">
    <source>
        <dbReference type="ARBA" id="ARBA00022843"/>
    </source>
</evidence>
<dbReference type="PIRSF" id="PIRSF036511">
    <property type="entry name" value="ATP_citrt_syn"/>
    <property type="match status" value="1"/>
</dbReference>
<dbReference type="GO" id="GO:0005829">
    <property type="term" value="C:cytosol"/>
    <property type="evidence" value="ECO:0007669"/>
    <property type="project" value="UniProtKB-SubCell"/>
</dbReference>
<comment type="subunit">
    <text evidence="5 19">Homotetramer.</text>
</comment>
<dbReference type="SUPFAM" id="SSF51735">
    <property type="entry name" value="NAD(P)-binding Rossmann-fold domains"/>
    <property type="match status" value="1"/>
</dbReference>
<evidence type="ECO:0000256" key="21">
    <source>
        <dbReference type="SAM" id="MobiDB-lite"/>
    </source>
</evidence>
<dbReference type="FunFam" id="3.40.50.261:FF:000004">
    <property type="entry name" value="ATP-citrate synthase subunit"/>
    <property type="match status" value="1"/>
</dbReference>
<keyword evidence="6 19" id="KW-0963">Cytoplasm</keyword>
<keyword evidence="27" id="KW-1185">Reference proteome</keyword>
<keyword evidence="8 19" id="KW-0444">Lipid biosynthesis</keyword>
<dbReference type="GO" id="GO:0005524">
    <property type="term" value="F:ATP binding"/>
    <property type="evidence" value="ECO:0007669"/>
    <property type="project" value="UniProtKB-UniRule"/>
</dbReference>
<evidence type="ECO:0000256" key="8">
    <source>
        <dbReference type="ARBA" id="ARBA00022516"/>
    </source>
</evidence>
<dbReference type="FunFam" id="3.40.50.261:FF:000003">
    <property type="entry name" value="ATP-citrate synthase subunit"/>
    <property type="match status" value="1"/>
</dbReference>
<dbReference type="Pfam" id="PF00285">
    <property type="entry name" value="Citrate_synt"/>
    <property type="match status" value="1"/>
</dbReference>
<comment type="catalytic activity">
    <reaction evidence="19">
        <text>oxaloacetate + acetyl-CoA + ADP + phosphate = citrate + ATP + CoA</text>
        <dbReference type="Rhea" id="RHEA:21160"/>
        <dbReference type="ChEBI" id="CHEBI:16452"/>
        <dbReference type="ChEBI" id="CHEBI:16947"/>
        <dbReference type="ChEBI" id="CHEBI:30616"/>
        <dbReference type="ChEBI" id="CHEBI:43474"/>
        <dbReference type="ChEBI" id="CHEBI:57287"/>
        <dbReference type="ChEBI" id="CHEBI:57288"/>
        <dbReference type="ChEBI" id="CHEBI:456216"/>
        <dbReference type="EC" id="2.3.3.8"/>
    </reaction>
</comment>
<comment type="function">
    <text evidence="18">Catalyzes the cleavage of citrate into oxaloacetate and acetyl-CoA, the latter serving as common substrate in multiple biochemical reactions in protein, carbohydrate and lipid metabolism.</text>
</comment>
<dbReference type="InterPro" id="IPR005811">
    <property type="entry name" value="SUCC_ACL_C"/>
</dbReference>
<feature type="region of interest" description="Disordered" evidence="21">
    <location>
        <begin position="480"/>
        <end position="506"/>
    </location>
</feature>
<evidence type="ECO:0000256" key="9">
    <source>
        <dbReference type="ARBA" id="ARBA00022553"/>
    </source>
</evidence>
<comment type="caution">
    <text evidence="26">The sequence shown here is derived from an EMBL/GenBank/DDBJ whole genome shotgun (WGS) entry which is preliminary data.</text>
</comment>
<dbReference type="Pfam" id="PF00549">
    <property type="entry name" value="Ligase_CoA"/>
    <property type="match status" value="1"/>
</dbReference>
<feature type="domain" description="CoA-binding" evidence="23">
    <location>
        <begin position="518"/>
        <end position="623"/>
    </location>
</feature>
<dbReference type="InParanoid" id="A0A2P6N1H8"/>
<evidence type="ECO:0000259" key="23">
    <source>
        <dbReference type="Pfam" id="PF02629"/>
    </source>
</evidence>
<dbReference type="InterPro" id="IPR014608">
    <property type="entry name" value="ATP-citrate_synthase"/>
</dbReference>
<dbReference type="PROSITE" id="PS00399">
    <property type="entry name" value="SUCCINYL_COA_LIG_2"/>
    <property type="match status" value="1"/>
</dbReference>
<evidence type="ECO:0000313" key="26">
    <source>
        <dbReference type="EMBL" id="PRP77795.1"/>
    </source>
</evidence>
<dbReference type="InterPro" id="IPR016142">
    <property type="entry name" value="Citrate_synth-like_lrg_a-sub"/>
</dbReference>
<keyword evidence="13 19" id="KW-0067">ATP-binding</keyword>
<dbReference type="FunCoup" id="A0A2P6N1H8">
    <property type="interactions" value="692"/>
</dbReference>
<keyword evidence="16" id="KW-0007">Acetylation</keyword>
<dbReference type="GO" id="GO:0006085">
    <property type="term" value="P:acetyl-CoA biosynthetic process"/>
    <property type="evidence" value="ECO:0007669"/>
    <property type="project" value="InterPro"/>
</dbReference>
<keyword evidence="12 19" id="KW-0547">Nucleotide-binding</keyword>
<keyword evidence="14 19" id="KW-0460">Magnesium</keyword>
<dbReference type="InterPro" id="IPR002020">
    <property type="entry name" value="Citrate_synthase"/>
</dbReference>
<evidence type="ECO:0000256" key="19">
    <source>
        <dbReference type="PIRNR" id="PIRNR036511"/>
    </source>
</evidence>
<dbReference type="Gene3D" id="3.30.470.110">
    <property type="match status" value="1"/>
</dbReference>
<keyword evidence="11 19" id="KW-0479">Metal-binding</keyword>
<keyword evidence="9" id="KW-0597">Phosphoprotein</keyword>
<dbReference type="CDD" id="cd06100">
    <property type="entry name" value="CCL_ACL-C"/>
    <property type="match status" value="1"/>
</dbReference>
<organism evidence="26 27">
    <name type="scientific">Planoprotostelium fungivorum</name>
    <dbReference type="NCBI Taxonomy" id="1890364"/>
    <lineage>
        <taxon>Eukaryota</taxon>
        <taxon>Amoebozoa</taxon>
        <taxon>Evosea</taxon>
        <taxon>Variosea</taxon>
        <taxon>Cavosteliida</taxon>
        <taxon>Cavosteliaceae</taxon>
        <taxon>Planoprotostelium</taxon>
    </lineage>
</organism>
<feature type="domain" description="ATP-citrate synthase ATP-grasp" evidence="25">
    <location>
        <begin position="55"/>
        <end position="283"/>
    </location>
</feature>
<dbReference type="Gene3D" id="1.10.230.10">
    <property type="entry name" value="Cytochrome P450-Terp, domain 2"/>
    <property type="match status" value="1"/>
</dbReference>
<feature type="domain" description="ATP-citrate synthase citrate-binding" evidence="24">
    <location>
        <begin position="294"/>
        <end position="469"/>
    </location>
</feature>
<dbReference type="AlphaFoldDB" id="A0A2P6N1H8"/>
<dbReference type="Pfam" id="PF24948">
    <property type="entry name" value="Citrate_synth_N"/>
    <property type="match status" value="1"/>
</dbReference>
<dbReference type="InterPro" id="IPR017440">
    <property type="entry name" value="Cit_synth/succinyl-CoA_lig_AS"/>
</dbReference>
<evidence type="ECO:0000256" key="3">
    <source>
        <dbReference type="ARBA" id="ARBA00005899"/>
    </source>
</evidence>
<keyword evidence="17 19" id="KW-0443">Lipid metabolism</keyword>
<feature type="active site" description="Tele-phosphohistidine intermediate" evidence="20">
    <location>
        <position position="783"/>
    </location>
</feature>
<dbReference type="SUPFAM" id="SSF56059">
    <property type="entry name" value="Glutathione synthetase ATP-binding domain-like"/>
    <property type="match status" value="1"/>
</dbReference>
<dbReference type="Gene3D" id="1.10.580.10">
    <property type="entry name" value="Citrate Synthase, domain 1"/>
    <property type="match status" value="1"/>
</dbReference>
<dbReference type="GO" id="GO:0003878">
    <property type="term" value="F:ATP citrate synthase activity"/>
    <property type="evidence" value="ECO:0007669"/>
    <property type="project" value="UniProtKB-UniRule"/>
</dbReference>
<dbReference type="InterPro" id="IPR016143">
    <property type="entry name" value="Citrate_synth-like_sm_a-sub"/>
</dbReference>
<comment type="cofactor">
    <cofactor evidence="1">
        <name>Mg(2+)</name>
        <dbReference type="ChEBI" id="CHEBI:18420"/>
    </cofactor>
</comment>
<dbReference type="Gene3D" id="3.40.50.720">
    <property type="entry name" value="NAD(P)-binding Rossmann-like Domain"/>
    <property type="match status" value="1"/>
</dbReference>
<dbReference type="PANTHER" id="PTHR23118:SF42">
    <property type="entry name" value="ATP-CITRATE SYNTHASE"/>
    <property type="match status" value="1"/>
</dbReference>
<dbReference type="InterPro" id="IPR032263">
    <property type="entry name" value="Citrate-bd"/>
</dbReference>
<accession>A0A2P6N1H8</accession>
<dbReference type="Proteomes" id="UP000241769">
    <property type="component" value="Unassembled WGS sequence"/>
</dbReference>
<dbReference type="EMBL" id="MDYQ01000254">
    <property type="protein sequence ID" value="PRP77795.1"/>
    <property type="molecule type" value="Genomic_DNA"/>
</dbReference>
<dbReference type="InterPro" id="IPR036291">
    <property type="entry name" value="NAD(P)-bd_dom_sf"/>
</dbReference>
<proteinExistence type="inferred from homology"/>
<dbReference type="InterPro" id="IPR016102">
    <property type="entry name" value="Succinyl-CoA_synth-like"/>
</dbReference>
<gene>
    <name evidence="26" type="ORF">PROFUN_07737</name>
</gene>
<dbReference type="Pfam" id="PF02629">
    <property type="entry name" value="CoA_binding"/>
    <property type="match status" value="1"/>
</dbReference>
<dbReference type="GO" id="GO:0046872">
    <property type="term" value="F:metal ion binding"/>
    <property type="evidence" value="ECO:0007669"/>
    <property type="project" value="UniProtKB-UniRule"/>
</dbReference>
<evidence type="ECO:0000256" key="13">
    <source>
        <dbReference type="ARBA" id="ARBA00022840"/>
    </source>
</evidence>
<evidence type="ECO:0000256" key="20">
    <source>
        <dbReference type="PIRSR" id="PIRSR036511-1"/>
    </source>
</evidence>
<keyword evidence="15" id="KW-0832">Ubl conjugation</keyword>
<dbReference type="GO" id="GO:0006633">
    <property type="term" value="P:fatty acid biosynthetic process"/>
    <property type="evidence" value="ECO:0007669"/>
    <property type="project" value="TreeGrafter"/>
</dbReference>
<evidence type="ECO:0000259" key="24">
    <source>
        <dbReference type="Pfam" id="PF16114"/>
    </source>
</evidence>
<name>A0A2P6N1H8_9EUKA</name>
<evidence type="ECO:0000256" key="2">
    <source>
        <dbReference type="ARBA" id="ARBA00004514"/>
    </source>
</evidence>
<reference evidence="26 27" key="1">
    <citation type="journal article" date="2018" name="Genome Biol. Evol.">
        <title>Multiple Roots of Fruiting Body Formation in Amoebozoa.</title>
        <authorList>
            <person name="Hillmann F."/>
            <person name="Forbes G."/>
            <person name="Novohradska S."/>
            <person name="Ferling I."/>
            <person name="Riege K."/>
            <person name="Groth M."/>
            <person name="Westermann M."/>
            <person name="Marz M."/>
            <person name="Spaller T."/>
            <person name="Winckler T."/>
            <person name="Schaap P."/>
            <person name="Glockner G."/>
        </authorList>
    </citation>
    <scope>NUCLEOTIDE SEQUENCE [LARGE SCALE GENOMIC DNA]</scope>
    <source>
        <strain evidence="26 27">Jena</strain>
    </source>
</reference>
<evidence type="ECO:0000256" key="18">
    <source>
        <dbReference type="ARBA" id="ARBA00093367"/>
    </source>
</evidence>
<evidence type="ECO:0000256" key="12">
    <source>
        <dbReference type="ARBA" id="ARBA00022741"/>
    </source>
</evidence>
<evidence type="ECO:0000256" key="1">
    <source>
        <dbReference type="ARBA" id="ARBA00001946"/>
    </source>
</evidence>
<dbReference type="PANTHER" id="PTHR23118">
    <property type="entry name" value="ATP-CITRATE SYNTHASE"/>
    <property type="match status" value="1"/>
</dbReference>
<keyword evidence="10 19" id="KW-0808">Transferase</keyword>
<dbReference type="InterPro" id="IPR003781">
    <property type="entry name" value="CoA-bd"/>
</dbReference>
<dbReference type="SUPFAM" id="SSF48256">
    <property type="entry name" value="Citrate synthase"/>
    <property type="match status" value="1"/>
</dbReference>
<comment type="similarity">
    <text evidence="3 19">In the C-terminal section; belongs to the succinate/malate CoA ligase alpha subunit family.</text>
</comment>
<evidence type="ECO:0000256" key="4">
    <source>
        <dbReference type="ARBA" id="ARBA00010719"/>
    </source>
</evidence>
<dbReference type="InterPro" id="IPR036969">
    <property type="entry name" value="Citrate_synthase_sf"/>
</dbReference>
<dbReference type="FunFam" id="3.40.50.720:FF:000024">
    <property type="entry name" value="Probable ATP-citrate synthase"/>
    <property type="match status" value="1"/>
</dbReference>
<dbReference type="EC" id="2.3.3.8" evidence="19"/>
<evidence type="ECO:0000256" key="16">
    <source>
        <dbReference type="ARBA" id="ARBA00022990"/>
    </source>
</evidence>